<dbReference type="AlphaFoldDB" id="J3F3Q9"/>
<gene>
    <name evidence="1" type="ORF">HMPREF1129_0088</name>
</gene>
<accession>J3F3Q9</accession>
<protein>
    <submittedName>
        <fullName evidence="1">Uncharacterized protein</fullName>
    </submittedName>
</protein>
<dbReference type="eggNOG" id="ENOG5030ME9">
    <property type="taxonomic scope" value="Bacteria"/>
</dbReference>
<reference evidence="1 2" key="1">
    <citation type="submission" date="2012-07" db="EMBL/GenBank/DDBJ databases">
        <authorList>
            <person name="Durkin A.S."/>
            <person name="McCorrison J."/>
            <person name="Torralba M."/>
            <person name="Gillis M."/>
            <person name="Methe B."/>
            <person name="Sutton G."/>
            <person name="Nelson K.E."/>
        </authorList>
    </citation>
    <scope>NUCLEOTIDE SEQUENCE [LARGE SCALE GENOMIC DNA]</scope>
    <source>
        <strain evidence="2">ATCC 12104 / DSM 43013 / CCUG 2238 / JCM 8349 / NCTC 10301 / Howell 279</strain>
    </source>
</reference>
<name>J3F3Q9_ACTNH</name>
<organism evidence="1 2">
    <name type="scientific">Actinomyces naeslundii (strain ATCC 12104 / DSM 43013 / CCUG 2238 / JCM 8349 / NCTC 10301 / Howell 279)</name>
    <dbReference type="NCBI Taxonomy" id="1115803"/>
    <lineage>
        <taxon>Bacteria</taxon>
        <taxon>Bacillati</taxon>
        <taxon>Actinomycetota</taxon>
        <taxon>Actinomycetes</taxon>
        <taxon>Actinomycetales</taxon>
        <taxon>Actinomycetaceae</taxon>
        <taxon>Actinomyces</taxon>
    </lineage>
</organism>
<dbReference type="Proteomes" id="UP000007814">
    <property type="component" value="Unassembled WGS sequence"/>
</dbReference>
<proteinExistence type="predicted"/>
<dbReference type="EMBL" id="ALJK01000080">
    <property type="protein sequence ID" value="EJN85257.1"/>
    <property type="molecule type" value="Genomic_DNA"/>
</dbReference>
<sequence length="102" mass="10829">MRGKTTIYYGGGSIDDTTPTHLIEVTIEASGYQWSACGLPHLLYMGDDGLHLCCFHTASATGPDPRGPNTAGDGNASQEVCTARVRPTTSPFLKSCPRRSAL</sequence>
<evidence type="ECO:0000313" key="2">
    <source>
        <dbReference type="Proteomes" id="UP000007814"/>
    </source>
</evidence>
<evidence type="ECO:0000313" key="1">
    <source>
        <dbReference type="EMBL" id="EJN85257.1"/>
    </source>
</evidence>
<comment type="caution">
    <text evidence="1">The sequence shown here is derived from an EMBL/GenBank/DDBJ whole genome shotgun (WGS) entry which is preliminary data.</text>
</comment>